<comment type="caution">
    <text evidence="4">The sequence shown here is derived from an EMBL/GenBank/DDBJ whole genome shotgun (WGS) entry which is preliminary data.</text>
</comment>
<dbReference type="OrthoDB" id="1412882at2759"/>
<feature type="compositionally biased region" description="Basic and acidic residues" evidence="1">
    <location>
        <begin position="748"/>
        <end position="758"/>
    </location>
</feature>
<feature type="region of interest" description="Disordered" evidence="1">
    <location>
        <begin position="1"/>
        <end position="21"/>
    </location>
</feature>
<dbReference type="InterPro" id="IPR019557">
    <property type="entry name" value="AminoTfrase-like_pln_mobile"/>
</dbReference>
<sequence length="780" mass="88055">MKRGFSAFQEEIPPYSGPNAARESHADLQQLSTIPGHICMRPDLQILPGQRRFSKLPWLSPMLEMLPPTSISNLKEWGLKTVLVLAKKYDKIVHVWNSVTALAELWHQQTHTFLFRIFEATILLEELEVMLGLPRYQRGDELTISYTVGPINSWSILSKITTKKEDLRSMMSGTHVHLLPIAQRITSQCKRKTRNYLAIAKAAAICICGVILFPTTDGAISFANLSIVDSLSEGMNIGQAVLGFLYAGLSSAAMGGPFLGSIVALELWMGVHIQFRVMDALAPECKSLLHHPLAYAGGPLHMTTRVWCKTAQVKGLKAWHEYLRRLTAGDMRIRVSWTLVLAAFLAFPPFQRNRIEEMGFGEIFRMERMRTDPALTQALRSRWDTEAMAFVFPWGHMIPILEYVSWITGLRVYGRPVSGFTYPCYHDIAERLLELPVERRSSLIPRKALQEGLGLHNVARQTSDDADEYLEQLVRGSRRELASEPGPQADLDLCRFLILFLGRLLFATRGDVVHCRFLPLLEDLSEVGGYAWGAAFLAHQFDNLGASERQTSTIGFYPFLQVWAYLHLLGLGRGVLERPGLVPIARRWGSPRDYRSLGDQLTRLLEMIDSYPYPDVVWQPYLEESDEGQPQLVQARPYFGSFRGLHDTTDWHVRAQEQINNWERRGKAVKSAATTDDAYLQAYALKYGGKVYKSAQHQVDVAGEIASLWALLRSATQDREVAQKQVEELRRELDRVRSAAAGGASSSRGEESHQRELTDQLAAAVLRAEEAERDLVDRIK</sequence>
<dbReference type="PANTHER" id="PTHR46033:SF8">
    <property type="entry name" value="PROTEIN MAINTENANCE OF MERISTEMS-LIKE"/>
    <property type="match status" value="1"/>
</dbReference>
<keyword evidence="2" id="KW-0472">Membrane</keyword>
<gene>
    <name evidence="4" type="ORF">Taro_039415</name>
</gene>
<evidence type="ECO:0000259" key="3">
    <source>
        <dbReference type="Pfam" id="PF10536"/>
    </source>
</evidence>
<feature type="domain" description="Aminotransferase-like plant mobile" evidence="3">
    <location>
        <begin position="91"/>
        <end position="255"/>
    </location>
</feature>
<feature type="domain" description="Aminotransferase-like plant mobile" evidence="3">
    <location>
        <begin position="359"/>
        <end position="626"/>
    </location>
</feature>
<dbReference type="Proteomes" id="UP000652761">
    <property type="component" value="Unassembled WGS sequence"/>
</dbReference>
<feature type="transmembrane region" description="Helical" evidence="2">
    <location>
        <begin position="243"/>
        <end position="268"/>
    </location>
</feature>
<dbReference type="Pfam" id="PF10536">
    <property type="entry name" value="PMD"/>
    <property type="match status" value="2"/>
</dbReference>
<feature type="transmembrane region" description="Helical" evidence="2">
    <location>
        <begin position="333"/>
        <end position="350"/>
    </location>
</feature>
<evidence type="ECO:0000256" key="2">
    <source>
        <dbReference type="SAM" id="Phobius"/>
    </source>
</evidence>
<reference evidence="4" key="1">
    <citation type="submission" date="2017-07" db="EMBL/GenBank/DDBJ databases">
        <title>Taro Niue Genome Assembly and Annotation.</title>
        <authorList>
            <person name="Atibalentja N."/>
            <person name="Keating K."/>
            <person name="Fields C.J."/>
        </authorList>
    </citation>
    <scope>NUCLEOTIDE SEQUENCE</scope>
    <source>
        <strain evidence="4">Niue_2</strain>
        <tissue evidence="4">Leaf</tissue>
    </source>
</reference>
<dbReference type="AlphaFoldDB" id="A0A843WAM0"/>
<evidence type="ECO:0000256" key="1">
    <source>
        <dbReference type="SAM" id="MobiDB-lite"/>
    </source>
</evidence>
<feature type="transmembrane region" description="Helical" evidence="2">
    <location>
        <begin position="198"/>
        <end position="223"/>
    </location>
</feature>
<keyword evidence="2" id="KW-1133">Transmembrane helix</keyword>
<protein>
    <recommendedName>
        <fullName evidence="3">Aminotransferase-like plant mobile domain-containing protein</fullName>
    </recommendedName>
</protein>
<dbReference type="EMBL" id="NMUH01003666">
    <property type="protein sequence ID" value="MQM06589.1"/>
    <property type="molecule type" value="Genomic_DNA"/>
</dbReference>
<organism evidence="4 5">
    <name type="scientific">Colocasia esculenta</name>
    <name type="common">Wild taro</name>
    <name type="synonym">Arum esculentum</name>
    <dbReference type="NCBI Taxonomy" id="4460"/>
    <lineage>
        <taxon>Eukaryota</taxon>
        <taxon>Viridiplantae</taxon>
        <taxon>Streptophyta</taxon>
        <taxon>Embryophyta</taxon>
        <taxon>Tracheophyta</taxon>
        <taxon>Spermatophyta</taxon>
        <taxon>Magnoliopsida</taxon>
        <taxon>Liliopsida</taxon>
        <taxon>Araceae</taxon>
        <taxon>Aroideae</taxon>
        <taxon>Colocasieae</taxon>
        <taxon>Colocasia</taxon>
    </lineage>
</organism>
<proteinExistence type="predicted"/>
<accession>A0A843WAM0</accession>
<evidence type="ECO:0000313" key="5">
    <source>
        <dbReference type="Proteomes" id="UP000652761"/>
    </source>
</evidence>
<feature type="compositionally biased region" description="Low complexity" evidence="1">
    <location>
        <begin position="738"/>
        <end position="747"/>
    </location>
</feature>
<dbReference type="GO" id="GO:0010073">
    <property type="term" value="P:meristem maintenance"/>
    <property type="evidence" value="ECO:0007669"/>
    <property type="project" value="InterPro"/>
</dbReference>
<feature type="region of interest" description="Disordered" evidence="1">
    <location>
        <begin position="737"/>
        <end position="759"/>
    </location>
</feature>
<keyword evidence="2" id="KW-0812">Transmembrane</keyword>
<name>A0A843WAM0_COLES</name>
<dbReference type="PANTHER" id="PTHR46033">
    <property type="entry name" value="PROTEIN MAIN-LIKE 2"/>
    <property type="match status" value="1"/>
</dbReference>
<keyword evidence="5" id="KW-1185">Reference proteome</keyword>
<evidence type="ECO:0000313" key="4">
    <source>
        <dbReference type="EMBL" id="MQM06589.1"/>
    </source>
</evidence>
<dbReference type="InterPro" id="IPR044824">
    <property type="entry name" value="MAIN-like"/>
</dbReference>